<dbReference type="EMBL" id="ABIB01000012">
    <property type="protein sequence ID" value="EDP94917.1"/>
    <property type="molecule type" value="Genomic_DNA"/>
</dbReference>
<dbReference type="InterPro" id="IPR015942">
    <property type="entry name" value="Asp/Glu/hydantoin_racemase"/>
</dbReference>
<protein>
    <submittedName>
        <fullName evidence="3">Aspartate racemase</fullName>
    </submittedName>
</protein>
<dbReference type="PANTHER" id="PTHR21198:SF7">
    <property type="entry name" value="ASPARTATE-GLUTAMATE RACEMASE FAMILY"/>
    <property type="match status" value="1"/>
</dbReference>
<evidence type="ECO:0000313" key="4">
    <source>
        <dbReference type="Proteomes" id="UP000002945"/>
    </source>
</evidence>
<dbReference type="InterPro" id="IPR001920">
    <property type="entry name" value="Asp/Glu_race"/>
</dbReference>
<dbReference type="eggNOG" id="COG1794">
    <property type="taxonomic scope" value="Bacteria"/>
</dbReference>
<dbReference type="HOGENOM" id="CLU_055360_1_0_10"/>
<dbReference type="Pfam" id="PF01177">
    <property type="entry name" value="Asp_Glu_race"/>
    <property type="match status" value="1"/>
</dbReference>
<comment type="similarity">
    <text evidence="1">Belongs to the aspartate/glutamate racemases family.</text>
</comment>
<organism evidence="3 4">
    <name type="scientific">Kordia algicida OT-1</name>
    <dbReference type="NCBI Taxonomy" id="391587"/>
    <lineage>
        <taxon>Bacteria</taxon>
        <taxon>Pseudomonadati</taxon>
        <taxon>Bacteroidota</taxon>
        <taxon>Flavobacteriia</taxon>
        <taxon>Flavobacteriales</taxon>
        <taxon>Flavobacteriaceae</taxon>
        <taxon>Kordia</taxon>
    </lineage>
</organism>
<proteinExistence type="inferred from homology"/>
<dbReference type="NCBIfam" id="TIGR00035">
    <property type="entry name" value="asp_race"/>
    <property type="match status" value="1"/>
</dbReference>
<dbReference type="RefSeq" id="WP_007094340.1">
    <property type="nucleotide sequence ID" value="NZ_CP142125.1"/>
</dbReference>
<sequence length="229" mass="25332">MRTIGLIGGITSQSTILYYQILNNLAAKHKGEPHAAKCIINSVDFGEIQKLQHDGRWDLLDDIMAETAKSLEKAGAECILICANTMHLTIDAVRKSVSIPVIHIAEATAEKILEKKLNTIALLGTKYTMEKDFYKAVLASFGIKTLIPNEAEREEVHRVIYEELSKGMLKESSREAYVNIIERLQKEGAEGVILGCTEIPLLIQQEDVAIPVFDTTTIHATKAMELALS</sequence>
<dbReference type="AlphaFoldDB" id="A9E7N9"/>
<keyword evidence="2" id="KW-0413">Isomerase</keyword>
<keyword evidence="4" id="KW-1185">Reference proteome</keyword>
<dbReference type="Proteomes" id="UP000002945">
    <property type="component" value="Unassembled WGS sequence"/>
</dbReference>
<dbReference type="STRING" id="391587.KAOT1_08889"/>
<evidence type="ECO:0000313" key="3">
    <source>
        <dbReference type="EMBL" id="EDP94917.1"/>
    </source>
</evidence>
<comment type="caution">
    <text evidence="3">The sequence shown here is derived from an EMBL/GenBank/DDBJ whole genome shotgun (WGS) entry which is preliminary data.</text>
</comment>
<reference evidence="3 4" key="1">
    <citation type="journal article" date="2011" name="J. Bacteriol.">
        <title>Genome sequence of the algicidal bacterium Kordia algicida OT-1.</title>
        <authorList>
            <person name="Lee H.S."/>
            <person name="Kang S.G."/>
            <person name="Kwon K.K."/>
            <person name="Lee J.H."/>
            <person name="Kim S.J."/>
        </authorList>
    </citation>
    <scope>NUCLEOTIDE SEQUENCE [LARGE SCALE GENOMIC DNA]</scope>
    <source>
        <strain evidence="3 4">OT-1</strain>
    </source>
</reference>
<dbReference type="InterPro" id="IPR033134">
    <property type="entry name" value="Asp/Glu_racemase_AS_2"/>
</dbReference>
<accession>A9E7N9</accession>
<evidence type="ECO:0000256" key="1">
    <source>
        <dbReference type="ARBA" id="ARBA00007847"/>
    </source>
</evidence>
<gene>
    <name evidence="3" type="ORF">KAOT1_08889</name>
</gene>
<dbReference type="OrthoDB" id="9803739at2"/>
<name>A9E7N9_9FLAO</name>
<dbReference type="PROSITE" id="PS00924">
    <property type="entry name" value="ASP_GLU_RACEMASE_2"/>
    <property type="match status" value="1"/>
</dbReference>
<evidence type="ECO:0000256" key="2">
    <source>
        <dbReference type="ARBA" id="ARBA00023235"/>
    </source>
</evidence>
<dbReference type="SUPFAM" id="SSF53681">
    <property type="entry name" value="Aspartate/glutamate racemase"/>
    <property type="match status" value="2"/>
</dbReference>
<dbReference type="Gene3D" id="3.40.50.1860">
    <property type="match status" value="2"/>
</dbReference>
<dbReference type="PANTHER" id="PTHR21198">
    <property type="entry name" value="GLUTAMATE RACEMASE"/>
    <property type="match status" value="1"/>
</dbReference>
<dbReference type="GO" id="GO:0047661">
    <property type="term" value="F:amino-acid racemase activity"/>
    <property type="evidence" value="ECO:0007669"/>
    <property type="project" value="InterPro"/>
</dbReference>
<dbReference type="InterPro" id="IPR004380">
    <property type="entry name" value="Asp_race"/>
</dbReference>